<dbReference type="PROSITE" id="PS51186">
    <property type="entry name" value="GNAT"/>
    <property type="match status" value="1"/>
</dbReference>
<organism evidence="2 3">
    <name type="scientific">candidate division WOR-3 bacterium</name>
    <dbReference type="NCBI Taxonomy" id="2052148"/>
    <lineage>
        <taxon>Bacteria</taxon>
        <taxon>Bacteria division WOR-3</taxon>
    </lineage>
</organism>
<dbReference type="PANTHER" id="PTHR13355:SF23">
    <property type="entry name" value="FAMILY N-ACETYLTRANSFERASE, PUTATIVE (AFU_ORTHOLOGUE AFUA_3G00870)-RELATED"/>
    <property type="match status" value="1"/>
</dbReference>
<dbReference type="CDD" id="cd04301">
    <property type="entry name" value="NAT_SF"/>
    <property type="match status" value="1"/>
</dbReference>
<evidence type="ECO:0000313" key="3">
    <source>
        <dbReference type="Proteomes" id="UP000630660"/>
    </source>
</evidence>
<dbReference type="SUPFAM" id="SSF55729">
    <property type="entry name" value="Acyl-CoA N-acyltransferases (Nat)"/>
    <property type="match status" value="1"/>
</dbReference>
<gene>
    <name evidence="2" type="ORF">GF359_02445</name>
</gene>
<comment type="caution">
    <text evidence="2">The sequence shown here is derived from an EMBL/GenBank/DDBJ whole genome shotgun (WGS) entry which is preliminary data.</text>
</comment>
<dbReference type="AlphaFoldDB" id="A0A9D5K9H0"/>
<name>A0A9D5K9H0_UNCW3</name>
<dbReference type="Proteomes" id="UP000630660">
    <property type="component" value="Unassembled WGS sequence"/>
</dbReference>
<dbReference type="PANTHER" id="PTHR13355">
    <property type="entry name" value="GLUCOSAMINE 6-PHOSPHATE N-ACETYLTRANSFERASE"/>
    <property type="match status" value="1"/>
</dbReference>
<evidence type="ECO:0000313" key="2">
    <source>
        <dbReference type="EMBL" id="MBD3364054.1"/>
    </source>
</evidence>
<dbReference type="InterPro" id="IPR039143">
    <property type="entry name" value="GNPNAT1-like"/>
</dbReference>
<accession>A0A9D5K9H0</accession>
<reference evidence="2" key="1">
    <citation type="submission" date="2019-11" db="EMBL/GenBank/DDBJ databases">
        <title>Microbial mats filling the niche in hypersaline microbial mats.</title>
        <authorList>
            <person name="Wong H.L."/>
            <person name="Macleod F.I."/>
            <person name="White R.A. III"/>
            <person name="Burns B.P."/>
        </authorList>
    </citation>
    <scope>NUCLEOTIDE SEQUENCE</scope>
    <source>
        <strain evidence="2">Bin_327</strain>
    </source>
</reference>
<protein>
    <submittedName>
        <fullName evidence="2">GNAT family N-acetyltransferase</fullName>
    </submittedName>
</protein>
<dbReference type="InterPro" id="IPR000182">
    <property type="entry name" value="GNAT_dom"/>
</dbReference>
<dbReference type="InterPro" id="IPR016181">
    <property type="entry name" value="Acyl_CoA_acyltransferase"/>
</dbReference>
<dbReference type="GO" id="GO:0008080">
    <property type="term" value="F:N-acetyltransferase activity"/>
    <property type="evidence" value="ECO:0007669"/>
    <property type="project" value="TreeGrafter"/>
</dbReference>
<evidence type="ECO:0000259" key="1">
    <source>
        <dbReference type="PROSITE" id="PS51186"/>
    </source>
</evidence>
<feature type="domain" description="N-acetyltransferase" evidence="1">
    <location>
        <begin position="2"/>
        <end position="134"/>
    </location>
</feature>
<dbReference type="Pfam" id="PF00583">
    <property type="entry name" value="Acetyltransf_1"/>
    <property type="match status" value="1"/>
</dbReference>
<proteinExistence type="predicted"/>
<sequence>MIRYTRSTRGISADKLNGFFEGWPKKPSPQRHLELLESSDEVIVAVDEESGDVAGFITAVTDHVLAAYIPFLEVLPRYRKKGIAGELLRRMLDKLKYLYMVDTVCDEEVIGFYKKSGFVKHTAMIYRNYTKQGG</sequence>
<dbReference type="EMBL" id="WJKJ01000074">
    <property type="protein sequence ID" value="MBD3364054.1"/>
    <property type="molecule type" value="Genomic_DNA"/>
</dbReference>
<dbReference type="Gene3D" id="3.40.630.30">
    <property type="match status" value="1"/>
</dbReference>